<keyword evidence="9" id="KW-1185">Reference proteome</keyword>
<feature type="transmembrane region" description="Helical" evidence="6">
    <location>
        <begin position="112"/>
        <end position="138"/>
    </location>
</feature>
<keyword evidence="5 6" id="KW-0472">Membrane</keyword>
<dbReference type="Pfam" id="PF07690">
    <property type="entry name" value="MFS_1"/>
    <property type="match status" value="1"/>
</dbReference>
<dbReference type="InterPro" id="IPR036259">
    <property type="entry name" value="MFS_trans_sf"/>
</dbReference>
<name>A0A949NER1_9FIRM</name>
<evidence type="ECO:0000313" key="8">
    <source>
        <dbReference type="EMBL" id="MBU9737521.1"/>
    </source>
</evidence>
<feature type="transmembrane region" description="Helical" evidence="6">
    <location>
        <begin position="145"/>
        <end position="165"/>
    </location>
</feature>
<dbReference type="RefSeq" id="WP_238722032.1">
    <property type="nucleotide sequence ID" value="NZ_JAHQCW010000021.1"/>
</dbReference>
<sequence>MNGKFISKKDIRNVGAGAKYISLFYGGLLLLCTGVIYSWSIFVAPLEIEFGWSRSQTSAVFVLSMAGYNIGSIISGIMICRYSHRITLSISALLLLLGFLGASRLSSLTEIYVFYGLMCGLGTGIAYNTVVSTVLAWFPDDTGTVSGLLLAGYGISSFLLGPVINRMLYEGAGWRSTFSRMGWVFCVLMLGACIWIRKPETAHGCAKHGRGEGIEVSPGQMLRRPSFYLFFWLADLYRFHRPWSNWKRSGTSA</sequence>
<reference evidence="8" key="1">
    <citation type="submission" date="2021-06" db="EMBL/GenBank/DDBJ databases">
        <title>Description of novel taxa of the family Lachnospiraceae.</title>
        <authorList>
            <person name="Chaplin A.V."/>
            <person name="Sokolova S.R."/>
            <person name="Pikina A.P."/>
            <person name="Korzhanova M."/>
            <person name="Belova V."/>
            <person name="Korostin D."/>
            <person name="Efimov B.A."/>
        </authorList>
    </citation>
    <scope>NUCLEOTIDE SEQUENCE</scope>
    <source>
        <strain evidence="8">ASD5720</strain>
    </source>
</reference>
<dbReference type="PANTHER" id="PTHR11360">
    <property type="entry name" value="MONOCARBOXYLATE TRANSPORTER"/>
    <property type="match status" value="1"/>
</dbReference>
<dbReference type="EMBL" id="JAHQCW010000021">
    <property type="protein sequence ID" value="MBU9737521.1"/>
    <property type="molecule type" value="Genomic_DNA"/>
</dbReference>
<dbReference type="GO" id="GO:0005886">
    <property type="term" value="C:plasma membrane"/>
    <property type="evidence" value="ECO:0007669"/>
    <property type="project" value="UniProtKB-SubCell"/>
</dbReference>
<evidence type="ECO:0000256" key="5">
    <source>
        <dbReference type="ARBA" id="ARBA00023136"/>
    </source>
</evidence>
<dbReference type="InterPro" id="IPR020846">
    <property type="entry name" value="MFS_dom"/>
</dbReference>
<comment type="caution">
    <text evidence="8">The sequence shown here is derived from an EMBL/GenBank/DDBJ whole genome shotgun (WGS) entry which is preliminary data.</text>
</comment>
<feature type="transmembrane region" description="Helical" evidence="6">
    <location>
        <begin position="20"/>
        <end position="39"/>
    </location>
</feature>
<comment type="subcellular location">
    <subcellularLocation>
        <location evidence="1">Cell membrane</location>
        <topology evidence="1">Multi-pass membrane protein</topology>
    </subcellularLocation>
</comment>
<dbReference type="PROSITE" id="PS50850">
    <property type="entry name" value="MFS"/>
    <property type="match status" value="1"/>
</dbReference>
<evidence type="ECO:0000256" key="6">
    <source>
        <dbReference type="SAM" id="Phobius"/>
    </source>
</evidence>
<dbReference type="SUPFAM" id="SSF103473">
    <property type="entry name" value="MFS general substrate transporter"/>
    <property type="match status" value="1"/>
</dbReference>
<gene>
    <name evidence="8" type="ORF">KTH89_13305</name>
</gene>
<dbReference type="Proteomes" id="UP000712157">
    <property type="component" value="Unassembled WGS sequence"/>
</dbReference>
<keyword evidence="2" id="KW-0813">Transport</keyword>
<dbReference type="InterPro" id="IPR050327">
    <property type="entry name" value="Proton-linked_MCT"/>
</dbReference>
<dbReference type="AlphaFoldDB" id="A0A949NER1"/>
<evidence type="ECO:0000256" key="2">
    <source>
        <dbReference type="ARBA" id="ARBA00022448"/>
    </source>
</evidence>
<keyword evidence="3 6" id="KW-0812">Transmembrane</keyword>
<evidence type="ECO:0000256" key="4">
    <source>
        <dbReference type="ARBA" id="ARBA00022989"/>
    </source>
</evidence>
<dbReference type="Gene3D" id="1.20.1250.20">
    <property type="entry name" value="MFS general substrate transporter like domains"/>
    <property type="match status" value="1"/>
</dbReference>
<dbReference type="InterPro" id="IPR011701">
    <property type="entry name" value="MFS"/>
</dbReference>
<keyword evidence="4 6" id="KW-1133">Transmembrane helix</keyword>
<evidence type="ECO:0000256" key="3">
    <source>
        <dbReference type="ARBA" id="ARBA00022692"/>
    </source>
</evidence>
<accession>A0A949NER1</accession>
<feature type="transmembrane region" description="Helical" evidence="6">
    <location>
        <begin position="177"/>
        <end position="196"/>
    </location>
</feature>
<evidence type="ECO:0000313" key="9">
    <source>
        <dbReference type="Proteomes" id="UP000712157"/>
    </source>
</evidence>
<organism evidence="8 9">
    <name type="scientific">Diplocloster agilis</name>
    <dbReference type="NCBI Taxonomy" id="2850323"/>
    <lineage>
        <taxon>Bacteria</taxon>
        <taxon>Bacillati</taxon>
        <taxon>Bacillota</taxon>
        <taxon>Clostridia</taxon>
        <taxon>Lachnospirales</taxon>
        <taxon>Lachnospiraceae</taxon>
        <taxon>Diplocloster</taxon>
    </lineage>
</organism>
<dbReference type="GO" id="GO:0022857">
    <property type="term" value="F:transmembrane transporter activity"/>
    <property type="evidence" value="ECO:0007669"/>
    <property type="project" value="InterPro"/>
</dbReference>
<proteinExistence type="predicted"/>
<feature type="transmembrane region" description="Helical" evidence="6">
    <location>
        <begin position="86"/>
        <end position="106"/>
    </location>
</feature>
<protein>
    <submittedName>
        <fullName evidence="8">MFS transporter</fullName>
    </submittedName>
</protein>
<evidence type="ECO:0000256" key="1">
    <source>
        <dbReference type="ARBA" id="ARBA00004651"/>
    </source>
</evidence>
<feature type="domain" description="Major facilitator superfamily (MFS) profile" evidence="7">
    <location>
        <begin position="19"/>
        <end position="253"/>
    </location>
</feature>
<evidence type="ECO:0000259" key="7">
    <source>
        <dbReference type="PROSITE" id="PS50850"/>
    </source>
</evidence>
<feature type="transmembrane region" description="Helical" evidence="6">
    <location>
        <begin position="59"/>
        <end position="79"/>
    </location>
</feature>